<dbReference type="SUPFAM" id="SSF54211">
    <property type="entry name" value="Ribosomal protein S5 domain 2-like"/>
    <property type="match status" value="2"/>
</dbReference>
<name>A0A9D1HUR5_9BACT</name>
<dbReference type="GO" id="GO:0006402">
    <property type="term" value="P:mRNA catabolic process"/>
    <property type="evidence" value="ECO:0007669"/>
    <property type="project" value="UniProtKB-UniRule"/>
</dbReference>
<feature type="domain" description="S1 motif" evidence="10">
    <location>
        <begin position="637"/>
        <end position="705"/>
    </location>
</feature>
<dbReference type="GO" id="GO:0005829">
    <property type="term" value="C:cytosol"/>
    <property type="evidence" value="ECO:0007669"/>
    <property type="project" value="TreeGrafter"/>
</dbReference>
<dbReference type="InterPro" id="IPR015847">
    <property type="entry name" value="ExoRNase_PH_dom2"/>
</dbReference>
<dbReference type="HAMAP" id="MF_01595">
    <property type="entry name" value="PNPase"/>
    <property type="match status" value="1"/>
</dbReference>
<dbReference type="SMART" id="SM00322">
    <property type="entry name" value="KH"/>
    <property type="match status" value="1"/>
</dbReference>
<dbReference type="FunFam" id="3.30.230.70:FF:000002">
    <property type="entry name" value="Polyribonucleotide nucleotidyltransferase"/>
    <property type="match status" value="1"/>
</dbReference>
<comment type="function">
    <text evidence="8">Involved in mRNA degradation. Catalyzes the phosphorolysis of single-stranded polyribonucleotides processively in the 3'- to 5'-direction.</text>
</comment>
<dbReference type="PROSITE" id="PS50084">
    <property type="entry name" value="KH_TYPE_1"/>
    <property type="match status" value="1"/>
</dbReference>
<proteinExistence type="inferred from homology"/>
<dbReference type="GO" id="GO:0004654">
    <property type="term" value="F:polyribonucleotide nucleotidyltransferase activity"/>
    <property type="evidence" value="ECO:0007669"/>
    <property type="project" value="UniProtKB-UniRule"/>
</dbReference>
<dbReference type="PROSITE" id="PS50126">
    <property type="entry name" value="S1"/>
    <property type="match status" value="1"/>
</dbReference>
<dbReference type="GO" id="GO:0003723">
    <property type="term" value="F:RNA binding"/>
    <property type="evidence" value="ECO:0007669"/>
    <property type="project" value="UniProtKB-UniRule"/>
</dbReference>
<evidence type="ECO:0000256" key="6">
    <source>
        <dbReference type="ARBA" id="ARBA00022842"/>
    </source>
</evidence>
<comment type="cofactor">
    <cofactor evidence="8">
        <name>Mg(2+)</name>
        <dbReference type="ChEBI" id="CHEBI:18420"/>
    </cofactor>
</comment>
<evidence type="ECO:0000256" key="4">
    <source>
        <dbReference type="ARBA" id="ARBA00022695"/>
    </source>
</evidence>
<dbReference type="InterPro" id="IPR020568">
    <property type="entry name" value="Ribosomal_Su5_D2-typ_SF"/>
</dbReference>
<evidence type="ECO:0000313" key="11">
    <source>
        <dbReference type="EMBL" id="HIU22933.1"/>
    </source>
</evidence>
<evidence type="ECO:0000256" key="8">
    <source>
        <dbReference type="HAMAP-Rule" id="MF_01595"/>
    </source>
</evidence>
<keyword evidence="7 8" id="KW-0694">RNA-binding</keyword>
<dbReference type="SUPFAM" id="SSF54791">
    <property type="entry name" value="Eukaryotic type KH-domain (KH-domain type I)"/>
    <property type="match status" value="1"/>
</dbReference>
<dbReference type="FunFam" id="3.30.230.70:FF:000001">
    <property type="entry name" value="Polyribonucleotide nucleotidyltransferase"/>
    <property type="match status" value="1"/>
</dbReference>
<dbReference type="Gene3D" id="3.30.1370.10">
    <property type="entry name" value="K Homology domain, type 1"/>
    <property type="match status" value="1"/>
</dbReference>
<dbReference type="EC" id="2.7.7.8" evidence="8"/>
<keyword evidence="6 8" id="KW-0460">Magnesium</keyword>
<gene>
    <name evidence="8 11" type="primary">pnp</name>
    <name evidence="11" type="ORF">IAD49_05070</name>
</gene>
<reference evidence="11" key="2">
    <citation type="journal article" date="2021" name="PeerJ">
        <title>Extensive microbial diversity within the chicken gut microbiome revealed by metagenomics and culture.</title>
        <authorList>
            <person name="Gilroy R."/>
            <person name="Ravi A."/>
            <person name="Getino M."/>
            <person name="Pursley I."/>
            <person name="Horton D.L."/>
            <person name="Alikhan N.F."/>
            <person name="Baker D."/>
            <person name="Gharbi K."/>
            <person name="Hall N."/>
            <person name="Watson M."/>
            <person name="Adriaenssens E.M."/>
            <person name="Foster-Nyarko E."/>
            <person name="Jarju S."/>
            <person name="Secka A."/>
            <person name="Antonio M."/>
            <person name="Oren A."/>
            <person name="Chaudhuri R.R."/>
            <person name="La Ragione R."/>
            <person name="Hildebrand F."/>
            <person name="Pallen M.J."/>
        </authorList>
    </citation>
    <scope>NUCLEOTIDE SEQUENCE</scope>
    <source>
        <strain evidence="11">CHK197-8231</strain>
    </source>
</reference>
<keyword evidence="2 8" id="KW-0963">Cytoplasm</keyword>
<reference evidence="11" key="1">
    <citation type="submission" date="2020-10" db="EMBL/GenBank/DDBJ databases">
        <authorList>
            <person name="Gilroy R."/>
        </authorList>
    </citation>
    <scope>NUCLEOTIDE SEQUENCE</scope>
    <source>
        <strain evidence="11">CHK197-8231</strain>
    </source>
</reference>
<dbReference type="InterPro" id="IPR036345">
    <property type="entry name" value="ExoRNase_PH_dom2_sf"/>
</dbReference>
<dbReference type="Gene3D" id="3.30.230.70">
    <property type="entry name" value="GHMP Kinase, N-terminal domain"/>
    <property type="match status" value="2"/>
</dbReference>
<dbReference type="InterPro" id="IPR036612">
    <property type="entry name" value="KH_dom_type_1_sf"/>
</dbReference>
<comment type="subcellular location">
    <subcellularLocation>
        <location evidence="8">Cytoplasm</location>
    </subcellularLocation>
</comment>
<dbReference type="InterPro" id="IPR001247">
    <property type="entry name" value="ExoRNase_PH_dom1"/>
</dbReference>
<dbReference type="InterPro" id="IPR003029">
    <property type="entry name" value="S1_domain"/>
</dbReference>
<dbReference type="InterPro" id="IPR004087">
    <property type="entry name" value="KH_dom"/>
</dbReference>
<dbReference type="GO" id="GO:0000175">
    <property type="term" value="F:3'-5'-RNA exonuclease activity"/>
    <property type="evidence" value="ECO:0007669"/>
    <property type="project" value="TreeGrafter"/>
</dbReference>
<evidence type="ECO:0000256" key="2">
    <source>
        <dbReference type="ARBA" id="ARBA00022490"/>
    </source>
</evidence>
<dbReference type="EMBL" id="DVML01000027">
    <property type="protein sequence ID" value="HIU22933.1"/>
    <property type="molecule type" value="Genomic_DNA"/>
</dbReference>
<dbReference type="AlphaFoldDB" id="A0A9D1HUR5"/>
<comment type="catalytic activity">
    <reaction evidence="8">
        <text>RNA(n+1) + phosphate = RNA(n) + a ribonucleoside 5'-diphosphate</text>
        <dbReference type="Rhea" id="RHEA:22096"/>
        <dbReference type="Rhea" id="RHEA-COMP:14527"/>
        <dbReference type="Rhea" id="RHEA-COMP:17342"/>
        <dbReference type="ChEBI" id="CHEBI:43474"/>
        <dbReference type="ChEBI" id="CHEBI:57930"/>
        <dbReference type="ChEBI" id="CHEBI:140395"/>
        <dbReference type="EC" id="2.7.7.8"/>
    </reaction>
</comment>
<feature type="compositionally biased region" description="Basic and acidic residues" evidence="9">
    <location>
        <begin position="721"/>
        <end position="743"/>
    </location>
</feature>
<dbReference type="InterPro" id="IPR012340">
    <property type="entry name" value="NA-bd_OB-fold"/>
</dbReference>
<accession>A0A9D1HUR5</accession>
<dbReference type="Pfam" id="PF01138">
    <property type="entry name" value="RNase_PH"/>
    <property type="match status" value="2"/>
</dbReference>
<dbReference type="InterPro" id="IPR012162">
    <property type="entry name" value="PNPase"/>
</dbReference>
<comment type="similarity">
    <text evidence="1 8">Belongs to the polyribonucleotide nucleotidyltransferase family.</text>
</comment>
<feature type="binding site" evidence="8">
    <location>
        <position position="491"/>
    </location>
    <ligand>
        <name>Mg(2+)</name>
        <dbReference type="ChEBI" id="CHEBI:18420"/>
    </ligand>
</feature>
<dbReference type="PIRSF" id="PIRSF005499">
    <property type="entry name" value="PNPase"/>
    <property type="match status" value="1"/>
</dbReference>
<dbReference type="Pfam" id="PF03725">
    <property type="entry name" value="RNase_PH_C"/>
    <property type="match status" value="2"/>
</dbReference>
<sequence>MKKIFELDFRGRKLVVEHGELAKQASGAVLVRYGDTVVLSTAVVSKKSNVLADFFPLMVLYQEKLYSVGKIPGGFIKREGRPSENATLAARMIDRPMRPLFPSDFKNEVQIVNTVLSVDQDNSPEMAALFGSSLATSISEIPFEGPVAAVKVGRVNGEFVINPTTEQVELSDIDLTVAGTKEAINMVEAGAKEVSEEDMLEALMFGHEAIKELVAFQEEIIAEIGLPKMEYEVLEISDEVKENVKKLATDPLNKALRIKDKLEKYRAIDEIKEKIVEQYKEENKDLDADELEHLITGVKLVLEEIEYEIFRQIVVKEKTRADGRSMTEIRPLSTDIDLLPRTHGSALFTRGQTQALGVVTLGALGEHQVLDGLGIEDQKRFMLHYNFPQFSVGETGRYGAPGRREIGHGALGERALLQVIPSEEEFPYTIRVVSEVLESNGSSSQASICAGCMALMAAGVPIKAPVAGIAMGLITDGDDYTILTDIQGMEDHLGDMDFKVAGTRDGICALQMDIKIKGITKQILKEALAQAKQARFEILDVITKQIAEPRKEVSKYAPKTMTFMIDPNKIKDVIGKGGEMITKIILEASHVNAVTDINAVKVDLEDDGRVIIYHTDQDIINTTAEMIQNIVREVEVGKVYNGKVVKVEDFGCFVELWPGCEGLVHVSQLDTARVEDPREFVKVGDEILVKSLGTDKKGRLNLSRKEVLAPGSSDKKKKKEHEKSEKKEKKKVEKEEKKTEENE</sequence>
<dbReference type="NCBIfam" id="TIGR03591">
    <property type="entry name" value="polynuc_phos"/>
    <property type="match status" value="1"/>
</dbReference>
<comment type="caution">
    <text evidence="11">The sequence shown here is derived from an EMBL/GenBank/DDBJ whole genome shotgun (WGS) entry which is preliminary data.</text>
</comment>
<evidence type="ECO:0000256" key="1">
    <source>
        <dbReference type="ARBA" id="ARBA00007404"/>
    </source>
</evidence>
<evidence type="ECO:0000256" key="9">
    <source>
        <dbReference type="SAM" id="MobiDB-lite"/>
    </source>
</evidence>
<evidence type="ECO:0000259" key="10">
    <source>
        <dbReference type="PROSITE" id="PS50126"/>
    </source>
</evidence>
<dbReference type="InterPro" id="IPR015848">
    <property type="entry name" value="PNPase_PH_RNA-bd_bac/org-type"/>
</dbReference>
<feature type="binding site" evidence="8">
    <location>
        <position position="497"/>
    </location>
    <ligand>
        <name>Mg(2+)</name>
        <dbReference type="ChEBI" id="CHEBI:18420"/>
    </ligand>
</feature>
<dbReference type="InterPro" id="IPR036456">
    <property type="entry name" value="PNPase_PH_RNA-bd_sf"/>
</dbReference>
<dbReference type="GO" id="GO:0006396">
    <property type="term" value="P:RNA processing"/>
    <property type="evidence" value="ECO:0007669"/>
    <property type="project" value="InterPro"/>
</dbReference>
<dbReference type="SUPFAM" id="SSF55666">
    <property type="entry name" value="Ribonuclease PH domain 2-like"/>
    <property type="match status" value="2"/>
</dbReference>
<dbReference type="FunFam" id="2.40.50.140:FF:000189">
    <property type="entry name" value="Polyribonucleotide nucleotidyltransferase, putative"/>
    <property type="match status" value="1"/>
</dbReference>
<dbReference type="Gene3D" id="2.40.50.140">
    <property type="entry name" value="Nucleic acid-binding proteins"/>
    <property type="match status" value="1"/>
</dbReference>
<dbReference type="CDD" id="cd11364">
    <property type="entry name" value="RNase_PH_PNPase_2"/>
    <property type="match status" value="1"/>
</dbReference>
<evidence type="ECO:0000256" key="7">
    <source>
        <dbReference type="ARBA" id="ARBA00022884"/>
    </source>
</evidence>
<evidence type="ECO:0000313" key="12">
    <source>
        <dbReference type="Proteomes" id="UP000824087"/>
    </source>
</evidence>
<dbReference type="FunFam" id="3.30.1370.10:FF:000001">
    <property type="entry name" value="Polyribonucleotide nucleotidyltransferase"/>
    <property type="match status" value="1"/>
</dbReference>
<dbReference type="CDD" id="cd11363">
    <property type="entry name" value="RNase_PH_PNPase_1"/>
    <property type="match status" value="1"/>
</dbReference>
<dbReference type="PANTHER" id="PTHR11252:SF0">
    <property type="entry name" value="POLYRIBONUCLEOTIDE NUCLEOTIDYLTRANSFERASE 1, MITOCHONDRIAL"/>
    <property type="match status" value="1"/>
</dbReference>
<dbReference type="InterPro" id="IPR027408">
    <property type="entry name" value="PNPase/RNase_PH_dom_sf"/>
</dbReference>
<dbReference type="PANTHER" id="PTHR11252">
    <property type="entry name" value="POLYRIBONUCLEOTIDE NUCLEOTIDYLTRANSFERASE"/>
    <property type="match status" value="1"/>
</dbReference>
<dbReference type="NCBIfam" id="NF008805">
    <property type="entry name" value="PRK11824.1"/>
    <property type="match status" value="1"/>
</dbReference>
<feature type="region of interest" description="Disordered" evidence="9">
    <location>
        <begin position="703"/>
        <end position="743"/>
    </location>
</feature>
<protein>
    <recommendedName>
        <fullName evidence="8">Polyribonucleotide nucleotidyltransferase</fullName>
        <ecNumber evidence="8">2.7.7.8</ecNumber>
    </recommendedName>
    <alternativeName>
        <fullName evidence="8">Polynucleotide phosphorylase</fullName>
        <shortName evidence="8">PNPase</shortName>
    </alternativeName>
</protein>
<dbReference type="Pfam" id="PF03726">
    <property type="entry name" value="PNPase"/>
    <property type="match status" value="1"/>
</dbReference>
<dbReference type="SUPFAM" id="SSF50249">
    <property type="entry name" value="Nucleic acid-binding proteins"/>
    <property type="match status" value="1"/>
</dbReference>
<keyword evidence="5 8" id="KW-0479">Metal-binding</keyword>
<dbReference type="SMART" id="SM00316">
    <property type="entry name" value="S1"/>
    <property type="match status" value="1"/>
</dbReference>
<evidence type="ECO:0000256" key="3">
    <source>
        <dbReference type="ARBA" id="ARBA00022679"/>
    </source>
</evidence>
<keyword evidence="4 8" id="KW-0548">Nucleotidyltransferase</keyword>
<keyword evidence="3 8" id="KW-0808">Transferase</keyword>
<dbReference type="CDD" id="cd02393">
    <property type="entry name" value="KH-I_PNPase"/>
    <property type="match status" value="1"/>
</dbReference>
<organism evidence="11 12">
    <name type="scientific">Candidatus Fimihabitans intestinipullorum</name>
    <dbReference type="NCBI Taxonomy" id="2840820"/>
    <lineage>
        <taxon>Bacteria</taxon>
        <taxon>Bacillati</taxon>
        <taxon>Mycoplasmatota</taxon>
        <taxon>Mycoplasmatota incertae sedis</taxon>
        <taxon>Candidatus Fimihabitans</taxon>
    </lineage>
</organism>
<evidence type="ECO:0000256" key="5">
    <source>
        <dbReference type="ARBA" id="ARBA00022723"/>
    </source>
</evidence>
<dbReference type="Pfam" id="PF00575">
    <property type="entry name" value="S1"/>
    <property type="match status" value="1"/>
</dbReference>
<dbReference type="GO" id="GO:0000287">
    <property type="term" value="F:magnesium ion binding"/>
    <property type="evidence" value="ECO:0007669"/>
    <property type="project" value="UniProtKB-UniRule"/>
</dbReference>
<dbReference type="Proteomes" id="UP000824087">
    <property type="component" value="Unassembled WGS sequence"/>
</dbReference>
<dbReference type="SUPFAM" id="SSF46915">
    <property type="entry name" value="Polynucleotide phosphorylase/guanosine pentaphosphate synthase (PNPase/GPSI), domain 3"/>
    <property type="match status" value="1"/>
</dbReference>